<dbReference type="PANTHER" id="PTHR37469:SF2">
    <property type="entry name" value="CELLOBIONIC ACID PHOSPHORYLASE"/>
    <property type="match status" value="1"/>
</dbReference>
<dbReference type="InterPro" id="IPR053831">
    <property type="entry name" value="SOGP_N"/>
</dbReference>
<reference evidence="8" key="1">
    <citation type="journal article" date="2019" name="Int. J. Syst. Evol. Microbiol.">
        <title>The Global Catalogue of Microorganisms (GCM) 10K type strain sequencing project: providing services to taxonomists for standard genome sequencing and annotation.</title>
        <authorList>
            <consortium name="The Broad Institute Genomics Platform"/>
            <consortium name="The Broad Institute Genome Sequencing Center for Infectious Disease"/>
            <person name="Wu L."/>
            <person name="Ma J."/>
        </authorList>
    </citation>
    <scope>NUCLEOTIDE SEQUENCE [LARGE SCALE GENOMIC DNA]</scope>
    <source>
        <strain evidence="8">CCUG 42001</strain>
    </source>
</reference>
<evidence type="ECO:0000256" key="2">
    <source>
        <dbReference type="ARBA" id="ARBA00022679"/>
    </source>
</evidence>
<dbReference type="RefSeq" id="WP_253052407.1">
    <property type="nucleotide sequence ID" value="NZ_JAMXWN010000002.1"/>
</dbReference>
<evidence type="ECO:0000256" key="1">
    <source>
        <dbReference type="ARBA" id="ARBA00022676"/>
    </source>
</evidence>
<dbReference type="Pfam" id="PF21958">
    <property type="entry name" value="SOGP_N"/>
    <property type="match status" value="1"/>
</dbReference>
<name>A0ABW1WCK6_9BACL</name>
<gene>
    <name evidence="7" type="ORF">ACFP7A_04800</name>
</gene>
<dbReference type="InterPro" id="IPR012341">
    <property type="entry name" value="6hp_glycosidase-like_sf"/>
</dbReference>
<keyword evidence="2" id="KW-0808">Transferase</keyword>
<dbReference type="InterPro" id="IPR033432">
    <property type="entry name" value="GH94_catalytic"/>
</dbReference>
<evidence type="ECO:0000259" key="4">
    <source>
        <dbReference type="Pfam" id="PF21250"/>
    </source>
</evidence>
<dbReference type="GO" id="GO:0016787">
    <property type="term" value="F:hydrolase activity"/>
    <property type="evidence" value="ECO:0007669"/>
    <property type="project" value="UniProtKB-KW"/>
</dbReference>
<dbReference type="InterPro" id="IPR052047">
    <property type="entry name" value="GH94_Enzymes"/>
</dbReference>
<dbReference type="Pfam" id="PF21270">
    <property type="entry name" value="SOGP_4th"/>
    <property type="match status" value="1"/>
</dbReference>
<evidence type="ECO:0000313" key="8">
    <source>
        <dbReference type="Proteomes" id="UP001596267"/>
    </source>
</evidence>
<evidence type="ECO:0000313" key="7">
    <source>
        <dbReference type="EMBL" id="MFC6385914.1"/>
    </source>
</evidence>
<evidence type="ECO:0000259" key="5">
    <source>
        <dbReference type="Pfam" id="PF21270"/>
    </source>
</evidence>
<feature type="domain" description="Glycoside phosphorylase super sandwich" evidence="4">
    <location>
        <begin position="308"/>
        <end position="557"/>
    </location>
</feature>
<keyword evidence="7" id="KW-0378">Hydrolase</keyword>
<keyword evidence="1" id="KW-0328">Glycosyltransferase</keyword>
<comment type="caution">
    <text evidence="7">The sequence shown here is derived from an EMBL/GenBank/DDBJ whole genome shotgun (WGS) entry which is preliminary data.</text>
</comment>
<protein>
    <submittedName>
        <fullName evidence="7">GH36-type glycosyl hydrolase domain-containing protein</fullName>
    </submittedName>
</protein>
<dbReference type="Gene3D" id="1.50.10.10">
    <property type="match status" value="1"/>
</dbReference>
<accession>A0ABW1WCK6</accession>
<dbReference type="InterPro" id="IPR048771">
    <property type="entry name" value="SOGP_2nd"/>
</dbReference>
<dbReference type="InterPro" id="IPR048773">
    <property type="entry name" value="SOGP_C"/>
</dbReference>
<dbReference type="Pfam" id="PF21250">
    <property type="entry name" value="SOGP_2nd"/>
    <property type="match status" value="1"/>
</dbReference>
<sequence length="1119" mass="128000">MKKHGHLMQIKNGQTTFRFLPSGDVFDLMNDDVMVNQVRSNVPDGSLNNIYLRVFQEDRIDFVPLLGIRSSSLFSYKENKGRWEGTFKGVHYQVLLTLTDQNVWFWTVTLNGNHIQTDIIYTQDLGLANVAAVQANEAYVSQYIDHYVETTDQGFIIGSRQNQAQKKGNFPAIWQGALSNTRGYFTDGFQFFGLSYKETNSPEALTQEVFPSEINQYEFAMIGLQSERIQLEGKEQTVVFFAQLHPDLKGSLEQSQHKNIHEIEQLWMESSREDASPYTTVDSLAHAEDIGVPLTAQALSLDAINKLYPERKHEERVDGQLLSFFTPEKSHVILKQKELLTERPHGHILMSGRTLHVEDHQLATTAFMYGIFNSQVVIGNTSMNKMMSNARNALNVLKTSGQRIYIRIEGAYRLLTLPSLFEVGFNYVKWIYSMPDDSIVITLFTSASEPSVQLNVGSSSGRRYAFLVTNQILMDDCEYQSTYIMERSDNVLYFSPDKDNQLIRSAYPELTFSMRISGTPFKLDNEGRLLKGARSDSASLVILETHETDHFELMICGSVQGKGDGRIVMDRTKEVDCYRDFLSGILNGFELSNAPLSEELSKLETMAWWYTYDMLVHYLSPHGLEQYGGAAWGTRDVCQGPFEFFMASQHYDVAKSILKKVYAHQYREDGNWPQWFMFDRYSEIQFDESHGDIIVWPMKALSDYLYTTGDYSILDQSIPYTKRSDHRFTDSEGQESLYDHLKREIKYITDHFLNTTYLSCYGNGDWDDTLQPHDANMKRHMASSWTVALTYQTIRRLSVVLENYEKSYAQELGRLSAAIKKDFNNYILADKVIPGFLYLSDDQKTEFIIHPEDKKTGIQYRLLPMTRSIIAELFTPEQAERHVGLINQYLKFPDGVRLMSQPAEYRGGVSVHFQRAEQAANFGREIGLMYVHAHIRYIEAMAKLGDAKEVWEGLSVINPINLSHSVKNAGLRQSNTYFSSSDGAFKTRYGAQKDFEKLRQGNITVKGGWRIYSSGPGIFMNQFITNCLGIRGKDGGVVIDPVLSAVHDGLKVQFTCLGKPTRYAYHLLKKGTNKLEINGTEVPFEQTKNRYRAGGMYVRKEEVEKLLTDRNVIDIYLQE</sequence>
<feature type="domain" description="SOGP N-terminal" evidence="6">
    <location>
        <begin position="18"/>
        <end position="241"/>
    </location>
</feature>
<feature type="domain" description="Glycoside phosphorylase C-terminal" evidence="5">
    <location>
        <begin position="1029"/>
        <end position="1116"/>
    </location>
</feature>
<evidence type="ECO:0000259" key="6">
    <source>
        <dbReference type="Pfam" id="PF21958"/>
    </source>
</evidence>
<keyword evidence="8" id="KW-1185">Reference proteome</keyword>
<feature type="domain" description="Glycosyl hydrolase 94 catalytic" evidence="3">
    <location>
        <begin position="692"/>
        <end position="967"/>
    </location>
</feature>
<organism evidence="7 8">
    <name type="scientific">Sporolactobacillus kofuensis</name>
    <dbReference type="NCBI Taxonomy" id="269672"/>
    <lineage>
        <taxon>Bacteria</taxon>
        <taxon>Bacillati</taxon>
        <taxon>Bacillota</taxon>
        <taxon>Bacilli</taxon>
        <taxon>Bacillales</taxon>
        <taxon>Sporolactobacillaceae</taxon>
        <taxon>Sporolactobacillus</taxon>
    </lineage>
</organism>
<dbReference type="Pfam" id="PF17167">
    <property type="entry name" value="Glyco_hydro_94"/>
    <property type="match status" value="1"/>
</dbReference>
<dbReference type="Proteomes" id="UP001596267">
    <property type="component" value="Unassembled WGS sequence"/>
</dbReference>
<dbReference type="PANTHER" id="PTHR37469">
    <property type="entry name" value="CELLOBIONIC ACID PHOSPHORYLASE-RELATED"/>
    <property type="match status" value="1"/>
</dbReference>
<evidence type="ECO:0000259" key="3">
    <source>
        <dbReference type="Pfam" id="PF17167"/>
    </source>
</evidence>
<dbReference type="EMBL" id="JBHSTQ010000003">
    <property type="protein sequence ID" value="MFC6385914.1"/>
    <property type="molecule type" value="Genomic_DNA"/>
</dbReference>
<proteinExistence type="predicted"/>
<dbReference type="SUPFAM" id="SSF48208">
    <property type="entry name" value="Six-hairpin glycosidases"/>
    <property type="match status" value="1"/>
</dbReference>
<dbReference type="InterPro" id="IPR008928">
    <property type="entry name" value="6-hairpin_glycosidase_sf"/>
</dbReference>